<gene>
    <name evidence="1" type="ORF">LCGC14_1695130</name>
</gene>
<organism evidence="1">
    <name type="scientific">marine sediment metagenome</name>
    <dbReference type="NCBI Taxonomy" id="412755"/>
    <lineage>
        <taxon>unclassified sequences</taxon>
        <taxon>metagenomes</taxon>
        <taxon>ecological metagenomes</taxon>
    </lineage>
</organism>
<feature type="non-terminal residue" evidence="1">
    <location>
        <position position="1"/>
    </location>
</feature>
<sequence>LNHRPAEAGLTPITLGQVFHLV</sequence>
<protein>
    <submittedName>
        <fullName evidence="1">Uncharacterized protein</fullName>
    </submittedName>
</protein>
<name>A0A0F9K0A0_9ZZZZ</name>
<dbReference type="EMBL" id="LAZR01014883">
    <property type="protein sequence ID" value="KKM15538.1"/>
    <property type="molecule type" value="Genomic_DNA"/>
</dbReference>
<evidence type="ECO:0000313" key="1">
    <source>
        <dbReference type="EMBL" id="KKM15538.1"/>
    </source>
</evidence>
<accession>A0A0F9K0A0</accession>
<proteinExistence type="predicted"/>
<dbReference type="AlphaFoldDB" id="A0A0F9K0A0"/>
<comment type="caution">
    <text evidence="1">The sequence shown here is derived from an EMBL/GenBank/DDBJ whole genome shotgun (WGS) entry which is preliminary data.</text>
</comment>
<reference evidence="1" key="1">
    <citation type="journal article" date="2015" name="Nature">
        <title>Complex archaea that bridge the gap between prokaryotes and eukaryotes.</title>
        <authorList>
            <person name="Spang A."/>
            <person name="Saw J.H."/>
            <person name="Jorgensen S.L."/>
            <person name="Zaremba-Niedzwiedzka K."/>
            <person name="Martijn J."/>
            <person name="Lind A.E."/>
            <person name="van Eijk R."/>
            <person name="Schleper C."/>
            <person name="Guy L."/>
            <person name="Ettema T.J."/>
        </authorList>
    </citation>
    <scope>NUCLEOTIDE SEQUENCE</scope>
</reference>